<keyword evidence="3" id="KW-1185">Reference proteome</keyword>
<dbReference type="SUPFAM" id="SSF51735">
    <property type="entry name" value="NAD(P)-binding Rossmann-fold domains"/>
    <property type="match status" value="1"/>
</dbReference>
<protein>
    <submittedName>
        <fullName evidence="2">NAD(P)-binding protein</fullName>
    </submittedName>
</protein>
<evidence type="ECO:0000313" key="2">
    <source>
        <dbReference type="EMBL" id="KAF2440859.1"/>
    </source>
</evidence>
<reference evidence="2" key="1">
    <citation type="journal article" date="2020" name="Stud. Mycol.">
        <title>101 Dothideomycetes genomes: a test case for predicting lifestyles and emergence of pathogens.</title>
        <authorList>
            <person name="Haridas S."/>
            <person name="Albert R."/>
            <person name="Binder M."/>
            <person name="Bloem J."/>
            <person name="Labutti K."/>
            <person name="Salamov A."/>
            <person name="Andreopoulos B."/>
            <person name="Baker S."/>
            <person name="Barry K."/>
            <person name="Bills G."/>
            <person name="Bluhm B."/>
            <person name="Cannon C."/>
            <person name="Castanera R."/>
            <person name="Culley D."/>
            <person name="Daum C."/>
            <person name="Ezra D."/>
            <person name="Gonzalez J."/>
            <person name="Henrissat B."/>
            <person name="Kuo A."/>
            <person name="Liang C."/>
            <person name="Lipzen A."/>
            <person name="Lutzoni F."/>
            <person name="Magnuson J."/>
            <person name="Mondo S."/>
            <person name="Nolan M."/>
            <person name="Ohm R."/>
            <person name="Pangilinan J."/>
            <person name="Park H.-J."/>
            <person name="Ramirez L."/>
            <person name="Alfaro M."/>
            <person name="Sun H."/>
            <person name="Tritt A."/>
            <person name="Yoshinaga Y."/>
            <person name="Zwiers L.-H."/>
            <person name="Turgeon B."/>
            <person name="Goodwin S."/>
            <person name="Spatafora J."/>
            <person name="Crous P."/>
            <person name="Grigoriev I."/>
        </authorList>
    </citation>
    <scope>NUCLEOTIDE SEQUENCE</scope>
    <source>
        <strain evidence="2">CBS 690.94</strain>
    </source>
</reference>
<dbReference type="PANTHER" id="PTHR43162">
    <property type="match status" value="1"/>
</dbReference>
<dbReference type="EMBL" id="MU001506">
    <property type="protein sequence ID" value="KAF2440859.1"/>
    <property type="molecule type" value="Genomic_DNA"/>
</dbReference>
<dbReference type="OrthoDB" id="419598at2759"/>
<dbReference type="Proteomes" id="UP000799764">
    <property type="component" value="Unassembled WGS sequence"/>
</dbReference>
<dbReference type="Gene3D" id="3.40.50.720">
    <property type="entry name" value="NAD(P)-binding Rossmann-like Domain"/>
    <property type="match status" value="1"/>
</dbReference>
<dbReference type="PANTHER" id="PTHR43162:SF1">
    <property type="entry name" value="PRESTALK A DIFFERENTIATION PROTEIN A"/>
    <property type="match status" value="1"/>
</dbReference>
<name>A0A9P4P9G4_9PLEO</name>
<dbReference type="AlphaFoldDB" id="A0A9P4P9G4"/>
<evidence type="ECO:0000313" key="3">
    <source>
        <dbReference type="Proteomes" id="UP000799764"/>
    </source>
</evidence>
<feature type="domain" description="NmrA-like" evidence="1">
    <location>
        <begin position="4"/>
        <end position="252"/>
    </location>
</feature>
<comment type="caution">
    <text evidence="2">The sequence shown here is derived from an EMBL/GenBank/DDBJ whole genome shotgun (WGS) entry which is preliminary data.</text>
</comment>
<accession>A0A9P4P9G4</accession>
<sequence>MPNVIVFGAAGAVASTAAIEAKKRGANVWLSVRQAELEALNRLRELNEPKGYHRVIADLTDPSTIAEAVRTSGATAAFLYTVFACQDGMKAVFEALRDAGVTYVVLLSSYAVKDPLSAMEKTKGSPWHHAQAEIALNDVGLKAAILRPMYFCSNLFLVAHGAKHGVVELFRPNTVFDFIVPADIGTTAGALLAAQKHQGVVPLNGPDLMTMQEAIRVVAKAAGRSVEISEVDEYTFKRNLNHLPEVDLQSLIANHIEYSAKPAEELFPKHAEAVANLRGHGGQVTSLANWARGSELMSLIHGRPEP</sequence>
<dbReference type="InterPro" id="IPR036291">
    <property type="entry name" value="NAD(P)-bd_dom_sf"/>
</dbReference>
<gene>
    <name evidence="2" type="ORF">P171DRAFT_434608</name>
</gene>
<dbReference type="InterPro" id="IPR008030">
    <property type="entry name" value="NmrA-like"/>
</dbReference>
<organism evidence="2 3">
    <name type="scientific">Karstenula rhodostoma CBS 690.94</name>
    <dbReference type="NCBI Taxonomy" id="1392251"/>
    <lineage>
        <taxon>Eukaryota</taxon>
        <taxon>Fungi</taxon>
        <taxon>Dikarya</taxon>
        <taxon>Ascomycota</taxon>
        <taxon>Pezizomycotina</taxon>
        <taxon>Dothideomycetes</taxon>
        <taxon>Pleosporomycetidae</taxon>
        <taxon>Pleosporales</taxon>
        <taxon>Massarineae</taxon>
        <taxon>Didymosphaeriaceae</taxon>
        <taxon>Karstenula</taxon>
    </lineage>
</organism>
<dbReference type="InterPro" id="IPR051604">
    <property type="entry name" value="Ergot_Alk_Oxidoreductase"/>
</dbReference>
<proteinExistence type="predicted"/>
<evidence type="ECO:0000259" key="1">
    <source>
        <dbReference type="Pfam" id="PF05368"/>
    </source>
</evidence>
<dbReference type="Pfam" id="PF05368">
    <property type="entry name" value="NmrA"/>
    <property type="match status" value="1"/>
</dbReference>